<dbReference type="PANTHER" id="PTHR43033">
    <property type="entry name" value="TRNA(ILE)-LYSIDINE SYNTHASE-RELATED"/>
    <property type="match status" value="1"/>
</dbReference>
<name>A0A0C5RBS7_9BACT</name>
<keyword evidence="1 6" id="KW-0436">Ligase</keyword>
<accession>A0A0C5RBS7</accession>
<evidence type="ECO:0000259" key="7">
    <source>
        <dbReference type="Pfam" id="PF01171"/>
    </source>
</evidence>
<keyword evidence="6" id="KW-0963">Cytoplasm</keyword>
<reference evidence="8 9" key="1">
    <citation type="journal article" date="2015" name="Genome Announc.">
        <title>Genome Sequence of Ureaplasma diversum Strain ATCC 49782.</title>
        <authorList>
            <person name="Marques L.M."/>
            <person name="Guimaraes A.M."/>
            <person name="Martins H.B."/>
            <person name="Rezende I.S."/>
            <person name="Barbosa M.S."/>
            <person name="Campos G.B."/>
            <person name="do Nascimento N.C."/>
            <person name="Dos Santos A.P."/>
            <person name="Amorim A.T."/>
            <person name="Santos V.M."/>
            <person name="Messick J.B."/>
            <person name="Timenetsky J."/>
        </authorList>
    </citation>
    <scope>NUCLEOTIDE SEQUENCE [LARGE SCALE GENOMIC DNA]</scope>
    <source>
        <strain evidence="8 9">ATCC 49782</strain>
    </source>
</reference>
<comment type="similarity">
    <text evidence="6">Belongs to the tRNA(Ile)-lysidine synthase family.</text>
</comment>
<evidence type="ECO:0000256" key="5">
    <source>
        <dbReference type="ARBA" id="ARBA00048539"/>
    </source>
</evidence>
<dbReference type="SUPFAM" id="SSF52402">
    <property type="entry name" value="Adenine nucleotide alpha hydrolases-like"/>
    <property type="match status" value="1"/>
</dbReference>
<dbReference type="CDD" id="cd01992">
    <property type="entry name" value="TilS_N"/>
    <property type="match status" value="1"/>
</dbReference>
<dbReference type="GO" id="GO:0005737">
    <property type="term" value="C:cytoplasm"/>
    <property type="evidence" value="ECO:0007669"/>
    <property type="project" value="UniProtKB-SubCell"/>
</dbReference>
<dbReference type="InterPro" id="IPR012094">
    <property type="entry name" value="tRNA_Ile_lys_synt"/>
</dbReference>
<dbReference type="Pfam" id="PF01171">
    <property type="entry name" value="ATP_bind_3"/>
    <property type="match status" value="1"/>
</dbReference>
<evidence type="ECO:0000256" key="1">
    <source>
        <dbReference type="ARBA" id="ARBA00022598"/>
    </source>
</evidence>
<dbReference type="EC" id="6.3.4.19" evidence="6"/>
<sequence length="320" mass="38161">MKKWWTNITNLFSSKKVVAAVSGGPDSMAMLDLYKKHIKVVCHINYNKRSDSFKDSEVVKAFCDKHNIALEILNVDQSVYEKYDQIKNFQAQARAIRYDFFKEIAIKYNLKTLYVAHNLDDWVETAYMQKARSSKALYYGIRDTTVINQLIIKRPVINYRKSTLLRHCQTNNIPFVVDETNEMDIYERNTVRKTIATWSSQQFEDFYKQIKKYNKANKWLDENVQIAWIDFLKAKFDYSYFHLQSDAIQYHLIFRMLNHFEIKRVSEAKINAILDFLRNKNSNSRKYRVQEDFFMTVNANNKIIIDQFKKSDDFIDDEIL</sequence>
<comment type="domain">
    <text evidence="6">The N-terminal region contains the highly conserved SGGXDS motif, predicted to be a P-loop motif involved in ATP binding.</text>
</comment>
<dbReference type="GO" id="GO:0005524">
    <property type="term" value="F:ATP binding"/>
    <property type="evidence" value="ECO:0007669"/>
    <property type="project" value="UniProtKB-UniRule"/>
</dbReference>
<dbReference type="STRING" id="42094.JM47_01705"/>
<dbReference type="InterPro" id="IPR012795">
    <property type="entry name" value="tRNA_Ile_lys_synt_N"/>
</dbReference>
<protein>
    <recommendedName>
        <fullName evidence="6">tRNA(Ile)-lysidine synthase</fullName>
        <ecNumber evidence="6">6.3.4.19</ecNumber>
    </recommendedName>
    <alternativeName>
        <fullName evidence="6">tRNA(Ile)-2-lysyl-cytidine synthase</fullName>
    </alternativeName>
    <alternativeName>
        <fullName evidence="6">tRNA(Ile)-lysidine synthetase</fullName>
    </alternativeName>
</protein>
<keyword evidence="2 6" id="KW-0819">tRNA processing</keyword>
<dbReference type="KEGG" id="ude:JM47_01705"/>
<comment type="function">
    <text evidence="6">Ligates lysine onto the cytidine present at position 34 of the AUA codon-specific tRNA(Ile) that contains the anticodon CAU, in an ATP-dependent manner. Cytidine is converted to lysidine, thus changing the amino acid specificity of the tRNA from methionine to isoleucine.</text>
</comment>
<dbReference type="InterPro" id="IPR011063">
    <property type="entry name" value="TilS/TtcA_N"/>
</dbReference>
<evidence type="ECO:0000313" key="9">
    <source>
        <dbReference type="Proteomes" id="UP000032261"/>
    </source>
</evidence>
<dbReference type="EMBL" id="CP009770">
    <property type="protein sequence ID" value="AJQ45316.1"/>
    <property type="molecule type" value="Genomic_DNA"/>
</dbReference>
<organism evidence="8 9">
    <name type="scientific">Ureaplasma diversum</name>
    <dbReference type="NCBI Taxonomy" id="42094"/>
    <lineage>
        <taxon>Bacteria</taxon>
        <taxon>Bacillati</taxon>
        <taxon>Mycoplasmatota</taxon>
        <taxon>Mycoplasmoidales</taxon>
        <taxon>Mycoplasmoidaceae</taxon>
        <taxon>Ureaplasma</taxon>
    </lineage>
</organism>
<evidence type="ECO:0000256" key="3">
    <source>
        <dbReference type="ARBA" id="ARBA00022741"/>
    </source>
</evidence>
<dbReference type="PATRIC" id="fig|42094.4.peg.333"/>
<gene>
    <name evidence="6" type="primary">tilS</name>
    <name evidence="8" type="ORF">JM47_01705</name>
</gene>
<dbReference type="GO" id="GO:0032267">
    <property type="term" value="F:tRNA(Ile)-lysidine synthase activity"/>
    <property type="evidence" value="ECO:0007669"/>
    <property type="project" value="UniProtKB-EC"/>
</dbReference>
<dbReference type="InterPro" id="IPR014729">
    <property type="entry name" value="Rossmann-like_a/b/a_fold"/>
</dbReference>
<comment type="catalytic activity">
    <reaction evidence="5 6">
        <text>cytidine(34) in tRNA(Ile2) + L-lysine + ATP = lysidine(34) in tRNA(Ile2) + AMP + diphosphate + H(+)</text>
        <dbReference type="Rhea" id="RHEA:43744"/>
        <dbReference type="Rhea" id="RHEA-COMP:10625"/>
        <dbReference type="Rhea" id="RHEA-COMP:10670"/>
        <dbReference type="ChEBI" id="CHEBI:15378"/>
        <dbReference type="ChEBI" id="CHEBI:30616"/>
        <dbReference type="ChEBI" id="CHEBI:32551"/>
        <dbReference type="ChEBI" id="CHEBI:33019"/>
        <dbReference type="ChEBI" id="CHEBI:82748"/>
        <dbReference type="ChEBI" id="CHEBI:83665"/>
        <dbReference type="ChEBI" id="CHEBI:456215"/>
        <dbReference type="EC" id="6.3.4.19"/>
    </reaction>
</comment>
<evidence type="ECO:0000256" key="4">
    <source>
        <dbReference type="ARBA" id="ARBA00022840"/>
    </source>
</evidence>
<dbReference type="NCBIfam" id="TIGR02432">
    <property type="entry name" value="lysidine_TilS_N"/>
    <property type="match status" value="1"/>
</dbReference>
<dbReference type="HOGENOM" id="CLU_018869_0_2_14"/>
<keyword evidence="3 6" id="KW-0547">Nucleotide-binding</keyword>
<keyword evidence="4 6" id="KW-0067">ATP-binding</keyword>
<evidence type="ECO:0000313" key="8">
    <source>
        <dbReference type="EMBL" id="AJQ45316.1"/>
    </source>
</evidence>
<dbReference type="GO" id="GO:0006400">
    <property type="term" value="P:tRNA modification"/>
    <property type="evidence" value="ECO:0007669"/>
    <property type="project" value="UniProtKB-UniRule"/>
</dbReference>
<comment type="subcellular location">
    <subcellularLocation>
        <location evidence="6">Cytoplasm</location>
    </subcellularLocation>
</comment>
<dbReference type="Proteomes" id="UP000032261">
    <property type="component" value="Chromosome"/>
</dbReference>
<evidence type="ECO:0000256" key="6">
    <source>
        <dbReference type="HAMAP-Rule" id="MF_01161"/>
    </source>
</evidence>
<proteinExistence type="inferred from homology"/>
<dbReference type="HAMAP" id="MF_01161">
    <property type="entry name" value="tRNA_Ile_lys_synt"/>
    <property type="match status" value="1"/>
</dbReference>
<evidence type="ECO:0000256" key="2">
    <source>
        <dbReference type="ARBA" id="ARBA00022694"/>
    </source>
</evidence>
<dbReference type="RefSeq" id="WP_208895239.1">
    <property type="nucleotide sequence ID" value="NZ_CP009770.1"/>
</dbReference>
<feature type="domain" description="tRNA(Ile)-lysidine/2-thiocytidine synthase N-terminal" evidence="7">
    <location>
        <begin position="16"/>
        <end position="193"/>
    </location>
</feature>
<dbReference type="AlphaFoldDB" id="A0A0C5RBS7"/>
<dbReference type="Gene3D" id="3.40.50.620">
    <property type="entry name" value="HUPs"/>
    <property type="match status" value="1"/>
</dbReference>
<feature type="binding site" evidence="6">
    <location>
        <begin position="22"/>
        <end position="27"/>
    </location>
    <ligand>
        <name>ATP</name>
        <dbReference type="ChEBI" id="CHEBI:30616"/>
    </ligand>
</feature>
<dbReference type="PANTHER" id="PTHR43033:SF1">
    <property type="entry name" value="TRNA(ILE)-LYSIDINE SYNTHASE-RELATED"/>
    <property type="match status" value="1"/>
</dbReference>